<keyword evidence="2" id="KW-0862">Zinc</keyword>
<evidence type="ECO:0000256" key="2">
    <source>
        <dbReference type="ARBA" id="ARBA00022833"/>
    </source>
</evidence>
<feature type="region of interest" description="Disordered" evidence="7">
    <location>
        <begin position="44"/>
        <end position="74"/>
    </location>
</feature>
<dbReference type="Pfam" id="PF00172">
    <property type="entry name" value="Zn_clus"/>
    <property type="match status" value="1"/>
</dbReference>
<gene>
    <name evidence="9" type="ORF">K469DRAFT_665282</name>
</gene>
<dbReference type="InterPro" id="IPR052073">
    <property type="entry name" value="Amide_Lactam_Regulators"/>
</dbReference>
<dbReference type="GO" id="GO:0003677">
    <property type="term" value="F:DNA binding"/>
    <property type="evidence" value="ECO:0007669"/>
    <property type="project" value="UniProtKB-KW"/>
</dbReference>
<keyword evidence="4" id="KW-0238">DNA-binding</keyword>
<feature type="compositionally biased region" description="Polar residues" evidence="7">
    <location>
        <begin position="586"/>
        <end position="605"/>
    </location>
</feature>
<evidence type="ECO:0000256" key="5">
    <source>
        <dbReference type="ARBA" id="ARBA00023163"/>
    </source>
</evidence>
<dbReference type="GO" id="GO:0000981">
    <property type="term" value="F:DNA-binding transcription factor activity, RNA polymerase II-specific"/>
    <property type="evidence" value="ECO:0007669"/>
    <property type="project" value="InterPro"/>
</dbReference>
<keyword evidence="10" id="KW-1185">Reference proteome</keyword>
<dbReference type="Gene3D" id="4.10.240.10">
    <property type="entry name" value="Zn(2)-C6 fungal-type DNA-binding domain"/>
    <property type="match status" value="1"/>
</dbReference>
<dbReference type="InterPro" id="IPR007219">
    <property type="entry name" value="XnlR_reg_dom"/>
</dbReference>
<feature type="region of interest" description="Disordered" evidence="7">
    <location>
        <begin position="585"/>
        <end position="608"/>
    </location>
</feature>
<organism evidence="9 10">
    <name type="scientific">Zopfia rhizophila CBS 207.26</name>
    <dbReference type="NCBI Taxonomy" id="1314779"/>
    <lineage>
        <taxon>Eukaryota</taxon>
        <taxon>Fungi</taxon>
        <taxon>Dikarya</taxon>
        <taxon>Ascomycota</taxon>
        <taxon>Pezizomycotina</taxon>
        <taxon>Dothideomycetes</taxon>
        <taxon>Dothideomycetes incertae sedis</taxon>
        <taxon>Zopfiaceae</taxon>
        <taxon>Zopfia</taxon>
    </lineage>
</organism>
<keyword evidence="3" id="KW-0805">Transcription regulation</keyword>
<dbReference type="PANTHER" id="PTHR47171:SF2">
    <property type="entry name" value="TRANSCRIPTION FACTOR, PUTATIVE-RELATED"/>
    <property type="match status" value="1"/>
</dbReference>
<dbReference type="CDD" id="cd12148">
    <property type="entry name" value="fungal_TF_MHR"/>
    <property type="match status" value="1"/>
</dbReference>
<dbReference type="SUPFAM" id="SSF57701">
    <property type="entry name" value="Zn2/Cys6 DNA-binding domain"/>
    <property type="match status" value="1"/>
</dbReference>
<evidence type="ECO:0000313" key="10">
    <source>
        <dbReference type="Proteomes" id="UP000800200"/>
    </source>
</evidence>
<keyword evidence="1" id="KW-0479">Metal-binding</keyword>
<dbReference type="GO" id="GO:0008270">
    <property type="term" value="F:zinc ion binding"/>
    <property type="evidence" value="ECO:0007669"/>
    <property type="project" value="InterPro"/>
</dbReference>
<evidence type="ECO:0000256" key="7">
    <source>
        <dbReference type="SAM" id="MobiDB-lite"/>
    </source>
</evidence>
<dbReference type="Pfam" id="PF04082">
    <property type="entry name" value="Fungal_trans"/>
    <property type="match status" value="1"/>
</dbReference>
<dbReference type="CDD" id="cd00067">
    <property type="entry name" value="GAL4"/>
    <property type="match status" value="1"/>
</dbReference>
<evidence type="ECO:0000256" key="1">
    <source>
        <dbReference type="ARBA" id="ARBA00022723"/>
    </source>
</evidence>
<sequence length="648" mass="72083">MSSGRNGSACELCHRRKIRCDMHTGLFPCSHCRNVNQQCVPHQRKRKHDNFPPSSAPKRLNIHPAVSSPVSRLSRSGTMQLSEFSVPQTSLGSVENETSPGSYLGRAEYVNGTVPIDEEDAKKYSSGQVMALPEEDSRYLIHLQAFDVPARSTHDSLISSFMNQCHPWMPIVESHELRPSESFRPSLLLLNSIFVAGSRVSLASDAQASGQMFYRRAKALYHLGYEKVPMTVVRSICLLLWFNNSGPEHISLDASSFWLHMGVALAHQIGLHREPSRKLPDAKLRRRLWWTLFIRDCQIATSHGRPRAINPEDCDVRPLTLDDFPAVGFDAMLFLAYLEICSILADLTEALVRGTLGRVRLLGIQSRLLSWIRDLPDPLRLCDKNTGVLLSYNLKSRQLNAMFFTAIMLLFRPTSPANMPSSAAILASSFSAGIFEDFLARGELGFLAPVFNFHLMTAAYAQLACYKYPVLWAKTEAELDTINKCLVEMAKRYPTAVGAQRIIKAVFRAVSAQERHEQPFNLVPEPDQLNYFDFLGPELCSKWTLVLPVRHTPSLEVQTGGQLTPAHTRIGPAQMPSTLPEANRPFTPSSILPPSANGNPHSTPGFSEVLQDVSDPFNVTSVAFTAVGNWMLGGWMADLDCMAGDFEA</sequence>
<dbReference type="SMART" id="SM00066">
    <property type="entry name" value="GAL4"/>
    <property type="match status" value="1"/>
</dbReference>
<evidence type="ECO:0000256" key="3">
    <source>
        <dbReference type="ARBA" id="ARBA00023015"/>
    </source>
</evidence>
<feature type="domain" description="Zn(2)-C6 fungal-type" evidence="8">
    <location>
        <begin position="9"/>
        <end position="40"/>
    </location>
</feature>
<proteinExistence type="predicted"/>
<keyword evidence="6" id="KW-0539">Nucleus</keyword>
<dbReference type="GO" id="GO:0006351">
    <property type="term" value="P:DNA-templated transcription"/>
    <property type="evidence" value="ECO:0007669"/>
    <property type="project" value="InterPro"/>
</dbReference>
<accession>A0A6A6E113</accession>
<dbReference type="PROSITE" id="PS00463">
    <property type="entry name" value="ZN2_CY6_FUNGAL_1"/>
    <property type="match status" value="1"/>
</dbReference>
<evidence type="ECO:0000256" key="6">
    <source>
        <dbReference type="ARBA" id="ARBA00023242"/>
    </source>
</evidence>
<name>A0A6A6E113_9PEZI</name>
<dbReference type="InterPro" id="IPR001138">
    <property type="entry name" value="Zn2Cys6_DnaBD"/>
</dbReference>
<reference evidence="9" key="1">
    <citation type="journal article" date="2020" name="Stud. Mycol.">
        <title>101 Dothideomycetes genomes: a test case for predicting lifestyles and emergence of pathogens.</title>
        <authorList>
            <person name="Haridas S."/>
            <person name="Albert R."/>
            <person name="Binder M."/>
            <person name="Bloem J."/>
            <person name="Labutti K."/>
            <person name="Salamov A."/>
            <person name="Andreopoulos B."/>
            <person name="Baker S."/>
            <person name="Barry K."/>
            <person name="Bills G."/>
            <person name="Bluhm B."/>
            <person name="Cannon C."/>
            <person name="Castanera R."/>
            <person name="Culley D."/>
            <person name="Daum C."/>
            <person name="Ezra D."/>
            <person name="Gonzalez J."/>
            <person name="Henrissat B."/>
            <person name="Kuo A."/>
            <person name="Liang C."/>
            <person name="Lipzen A."/>
            <person name="Lutzoni F."/>
            <person name="Magnuson J."/>
            <person name="Mondo S."/>
            <person name="Nolan M."/>
            <person name="Ohm R."/>
            <person name="Pangilinan J."/>
            <person name="Park H.-J."/>
            <person name="Ramirez L."/>
            <person name="Alfaro M."/>
            <person name="Sun H."/>
            <person name="Tritt A."/>
            <person name="Yoshinaga Y."/>
            <person name="Zwiers L.-H."/>
            <person name="Turgeon B."/>
            <person name="Goodwin S."/>
            <person name="Spatafora J."/>
            <person name="Crous P."/>
            <person name="Grigoriev I."/>
        </authorList>
    </citation>
    <scope>NUCLEOTIDE SEQUENCE</scope>
    <source>
        <strain evidence="9">CBS 207.26</strain>
    </source>
</reference>
<dbReference type="EMBL" id="ML994633">
    <property type="protein sequence ID" value="KAF2185637.1"/>
    <property type="molecule type" value="Genomic_DNA"/>
</dbReference>
<evidence type="ECO:0000259" key="8">
    <source>
        <dbReference type="PROSITE" id="PS50048"/>
    </source>
</evidence>
<dbReference type="InterPro" id="IPR036864">
    <property type="entry name" value="Zn2-C6_fun-type_DNA-bd_sf"/>
</dbReference>
<keyword evidence="5" id="KW-0804">Transcription</keyword>
<dbReference type="OrthoDB" id="10251155at2759"/>
<dbReference type="Proteomes" id="UP000800200">
    <property type="component" value="Unassembled WGS sequence"/>
</dbReference>
<protein>
    <recommendedName>
        <fullName evidence="8">Zn(2)-C6 fungal-type domain-containing protein</fullName>
    </recommendedName>
</protein>
<dbReference type="AlphaFoldDB" id="A0A6A6E113"/>
<dbReference type="SMART" id="SM00906">
    <property type="entry name" value="Fungal_trans"/>
    <property type="match status" value="1"/>
</dbReference>
<evidence type="ECO:0000313" key="9">
    <source>
        <dbReference type="EMBL" id="KAF2185637.1"/>
    </source>
</evidence>
<dbReference type="PROSITE" id="PS50048">
    <property type="entry name" value="ZN2_CY6_FUNGAL_2"/>
    <property type="match status" value="1"/>
</dbReference>
<evidence type="ECO:0000256" key="4">
    <source>
        <dbReference type="ARBA" id="ARBA00023125"/>
    </source>
</evidence>
<dbReference type="PANTHER" id="PTHR47171">
    <property type="entry name" value="FARA-RELATED"/>
    <property type="match status" value="1"/>
</dbReference>